<evidence type="ECO:0000313" key="3">
    <source>
        <dbReference type="EMBL" id="KAK7231831.1"/>
    </source>
</evidence>
<comment type="caution">
    <text evidence="3">The sequence shown here is derived from an EMBL/GenBank/DDBJ whole genome shotgun (WGS) entry which is preliminary data.</text>
</comment>
<dbReference type="PANTHER" id="PTHR48083:SF2">
    <property type="entry name" value="MEDIUM-CHAIN SPECIFIC ACYL-COA DEHYDROGENASE, MITOCHONDRIAL"/>
    <property type="match status" value="1"/>
</dbReference>
<dbReference type="InterPro" id="IPR050741">
    <property type="entry name" value="Acyl-CoA_dehydrogenase"/>
</dbReference>
<feature type="domain" description="Acyl-CoA dehydrogenase/oxidase N-terminal" evidence="2">
    <location>
        <begin position="93"/>
        <end position="179"/>
    </location>
</feature>
<protein>
    <submittedName>
        <fullName evidence="3">Acyl-CoA dehydrogenase</fullName>
    </submittedName>
</protein>
<evidence type="ECO:0000256" key="1">
    <source>
        <dbReference type="ARBA" id="ARBA00023002"/>
    </source>
</evidence>
<reference evidence="3 4" key="1">
    <citation type="submission" date="2024-03" db="EMBL/GenBank/DDBJ databases">
        <title>Aureococcus anophagefferens CCMP1851 and Kratosvirus quantuckense: Draft genome of a second virus-susceptible host strain in the model system.</title>
        <authorList>
            <person name="Chase E."/>
            <person name="Truchon A.R."/>
            <person name="Schepens W."/>
            <person name="Wilhelm S.W."/>
        </authorList>
    </citation>
    <scope>NUCLEOTIDE SEQUENCE [LARGE SCALE GENOMIC DNA]</scope>
    <source>
        <strain evidence="3 4">CCMP1851</strain>
    </source>
</reference>
<gene>
    <name evidence="3" type="ORF">SO694_00082058</name>
</gene>
<dbReference type="Gene3D" id="2.40.110.10">
    <property type="entry name" value="Butyryl-CoA Dehydrogenase, subunit A, domain 2"/>
    <property type="match status" value="1"/>
</dbReference>
<dbReference type="PANTHER" id="PTHR48083">
    <property type="entry name" value="MEDIUM-CHAIN SPECIFIC ACYL-COA DEHYDROGENASE, MITOCHONDRIAL-RELATED"/>
    <property type="match status" value="1"/>
</dbReference>
<dbReference type="InterPro" id="IPR046373">
    <property type="entry name" value="Acyl-CoA_Oxase/DH_mid-dom_sf"/>
</dbReference>
<dbReference type="InterPro" id="IPR037069">
    <property type="entry name" value="AcylCoA_DH/ox_N_sf"/>
</dbReference>
<dbReference type="InterPro" id="IPR013786">
    <property type="entry name" value="AcylCoA_DH/ox_N"/>
</dbReference>
<dbReference type="InterPro" id="IPR009100">
    <property type="entry name" value="AcylCoA_DH/oxidase_NM_dom_sf"/>
</dbReference>
<dbReference type="EMBL" id="JBBJCI010000373">
    <property type="protein sequence ID" value="KAK7231831.1"/>
    <property type="molecule type" value="Genomic_DNA"/>
</dbReference>
<dbReference type="SUPFAM" id="SSF56645">
    <property type="entry name" value="Acyl-CoA dehydrogenase NM domain-like"/>
    <property type="match status" value="1"/>
</dbReference>
<dbReference type="Gene3D" id="1.10.540.10">
    <property type="entry name" value="Acyl-CoA dehydrogenase/oxidase, N-terminal domain"/>
    <property type="match status" value="1"/>
</dbReference>
<evidence type="ECO:0000259" key="2">
    <source>
        <dbReference type="Pfam" id="PF02771"/>
    </source>
</evidence>
<dbReference type="Proteomes" id="UP001363151">
    <property type="component" value="Unassembled WGS sequence"/>
</dbReference>
<keyword evidence="1" id="KW-0560">Oxidoreductase</keyword>
<keyword evidence="4" id="KW-1185">Reference proteome</keyword>
<name>A0ABR1FJ61_AURAN</name>
<dbReference type="SUPFAM" id="SSF47203">
    <property type="entry name" value="Acyl-CoA dehydrogenase C-terminal domain-like"/>
    <property type="match status" value="1"/>
</dbReference>
<organism evidence="3 4">
    <name type="scientific">Aureococcus anophagefferens</name>
    <name type="common">Harmful bloom alga</name>
    <dbReference type="NCBI Taxonomy" id="44056"/>
    <lineage>
        <taxon>Eukaryota</taxon>
        <taxon>Sar</taxon>
        <taxon>Stramenopiles</taxon>
        <taxon>Ochrophyta</taxon>
        <taxon>Pelagophyceae</taxon>
        <taxon>Pelagomonadales</taxon>
        <taxon>Pelagomonadaceae</taxon>
        <taxon>Aureococcus</taxon>
    </lineage>
</organism>
<proteinExistence type="predicted"/>
<sequence length="395" mass="41960">MSSRLAVSRVARRTFVSRAAYNAAKKLMPKISETERVALGCGTVGFDRDIFSGAPKLESLLETYTPKMGLTAEEEAFLGAECDELCGIVDDFEVLQTKDFSPEAWAFMRRQGFFGLKIPKEWGGKGFSTAATSAILVKLASVSSDLSSTVPNSLGPGELLVRYGTEAQQHKYLPGLADGTYIPCFGLTGIHSGSDATSLIGSSGRVARHPESGELGVVCSFDKRYITLAPVAGLVGLGFELEDPDGLLGSSGAPGFTVALLERDHPGLEMGPRHCPLNAAFMNGTVKGEDVWVPMDAVLGGQERCGFGWHMFVECLAEGRGVSLPAMAVALGKGVGPIVGAYSRARKQFKVPIADFGGVQEACALVASDGYISLASTRAELDRWFGTSRPNFEIL</sequence>
<accession>A0ABR1FJ61</accession>
<dbReference type="Pfam" id="PF02771">
    <property type="entry name" value="Acyl-CoA_dh_N"/>
    <property type="match status" value="1"/>
</dbReference>
<dbReference type="InterPro" id="IPR036250">
    <property type="entry name" value="AcylCo_DH-like_C"/>
</dbReference>
<dbReference type="Gene3D" id="1.20.140.10">
    <property type="entry name" value="Butyryl-CoA Dehydrogenase, subunit A, domain 3"/>
    <property type="match status" value="1"/>
</dbReference>
<evidence type="ECO:0000313" key="4">
    <source>
        <dbReference type="Proteomes" id="UP001363151"/>
    </source>
</evidence>